<dbReference type="Proteomes" id="UP000606974">
    <property type="component" value="Unassembled WGS sequence"/>
</dbReference>
<dbReference type="EMBL" id="JAACFV010000034">
    <property type="protein sequence ID" value="KAF7510008.1"/>
    <property type="molecule type" value="Genomic_DNA"/>
</dbReference>
<keyword evidence="2" id="KW-1185">Reference proteome</keyword>
<sequence length="120" mass="12926">MSRQKESFKQTIHHRTSCATKKTSITLSAGTGGRGCIQNAPTQPTGNGLMVAGRESRLANLTAVCSQIQSILIAESRNSSAGSWCDESDKGLEDIVRFLISWKTVFADKTPIATGNQRIV</sequence>
<reference evidence="1" key="1">
    <citation type="submission" date="2020-02" db="EMBL/GenBank/DDBJ databases">
        <authorList>
            <person name="Palmer J.M."/>
        </authorList>
    </citation>
    <scope>NUCLEOTIDE SEQUENCE</scope>
    <source>
        <strain evidence="1">EPUS1.4</strain>
        <tissue evidence="1">Thallus</tissue>
    </source>
</reference>
<protein>
    <submittedName>
        <fullName evidence="1">Uncharacterized protein</fullName>
    </submittedName>
</protein>
<dbReference type="AlphaFoldDB" id="A0A8H7AJ24"/>
<comment type="caution">
    <text evidence="1">The sequence shown here is derived from an EMBL/GenBank/DDBJ whole genome shotgun (WGS) entry which is preliminary data.</text>
</comment>
<gene>
    <name evidence="1" type="ORF">GJ744_007112</name>
</gene>
<proteinExistence type="predicted"/>
<organism evidence="1 2">
    <name type="scientific">Endocarpon pusillum</name>
    <dbReference type="NCBI Taxonomy" id="364733"/>
    <lineage>
        <taxon>Eukaryota</taxon>
        <taxon>Fungi</taxon>
        <taxon>Dikarya</taxon>
        <taxon>Ascomycota</taxon>
        <taxon>Pezizomycotina</taxon>
        <taxon>Eurotiomycetes</taxon>
        <taxon>Chaetothyriomycetidae</taxon>
        <taxon>Verrucariales</taxon>
        <taxon>Verrucariaceae</taxon>
        <taxon>Endocarpon</taxon>
    </lineage>
</organism>
<accession>A0A8H7AJ24</accession>
<evidence type="ECO:0000313" key="2">
    <source>
        <dbReference type="Proteomes" id="UP000606974"/>
    </source>
</evidence>
<name>A0A8H7AJ24_9EURO</name>
<evidence type="ECO:0000313" key="1">
    <source>
        <dbReference type="EMBL" id="KAF7510008.1"/>
    </source>
</evidence>